<name>A0A8D8AC77_CULPI</name>
<proteinExistence type="predicted"/>
<feature type="region of interest" description="Disordered" evidence="1">
    <location>
        <begin position="1"/>
        <end position="37"/>
    </location>
</feature>
<organism evidence="2">
    <name type="scientific">Culex pipiens</name>
    <name type="common">House mosquito</name>
    <dbReference type="NCBI Taxonomy" id="7175"/>
    <lineage>
        <taxon>Eukaryota</taxon>
        <taxon>Metazoa</taxon>
        <taxon>Ecdysozoa</taxon>
        <taxon>Arthropoda</taxon>
        <taxon>Hexapoda</taxon>
        <taxon>Insecta</taxon>
        <taxon>Pterygota</taxon>
        <taxon>Neoptera</taxon>
        <taxon>Endopterygota</taxon>
        <taxon>Diptera</taxon>
        <taxon>Nematocera</taxon>
        <taxon>Culicoidea</taxon>
        <taxon>Culicidae</taxon>
        <taxon>Culicinae</taxon>
        <taxon>Culicini</taxon>
        <taxon>Culex</taxon>
        <taxon>Culex</taxon>
    </lineage>
</organism>
<protein>
    <submittedName>
        <fullName evidence="2">(northern house mosquito) hypothetical protein</fullName>
    </submittedName>
</protein>
<dbReference type="EMBL" id="HBUE01025940">
    <property type="protein sequence ID" value="CAG6454396.1"/>
    <property type="molecule type" value="Transcribed_RNA"/>
</dbReference>
<sequence length="122" mass="13982">MKPSMDRYVSTISLYREDSDSSPEGTATSSSSSKSRSYKRISQLLNTFLEDKMVEFGRQVRQVKAGHRCTLKGLLRFVPGMRKSSKAKGYDHLITDEERRWLDDYSARNTELSARLGVPYVH</sequence>
<accession>A0A8D8AC77</accession>
<evidence type="ECO:0000313" key="2">
    <source>
        <dbReference type="EMBL" id="CAG6454396.1"/>
    </source>
</evidence>
<evidence type="ECO:0000256" key="1">
    <source>
        <dbReference type="SAM" id="MobiDB-lite"/>
    </source>
</evidence>
<feature type="compositionally biased region" description="Low complexity" evidence="1">
    <location>
        <begin position="22"/>
        <end position="35"/>
    </location>
</feature>
<dbReference type="AlphaFoldDB" id="A0A8D8AC77"/>
<reference evidence="2" key="1">
    <citation type="submission" date="2021-05" db="EMBL/GenBank/DDBJ databases">
        <authorList>
            <person name="Alioto T."/>
            <person name="Alioto T."/>
            <person name="Gomez Garrido J."/>
        </authorList>
    </citation>
    <scope>NUCLEOTIDE SEQUENCE</scope>
</reference>